<protein>
    <submittedName>
        <fullName evidence="1">Uncharacterized protein</fullName>
    </submittedName>
</protein>
<organism evidence="1 2">
    <name type="scientific">Pseudoalteromonas byunsanensis</name>
    <dbReference type="NCBI Taxonomy" id="327939"/>
    <lineage>
        <taxon>Bacteria</taxon>
        <taxon>Pseudomonadati</taxon>
        <taxon>Pseudomonadota</taxon>
        <taxon>Gammaproteobacteria</taxon>
        <taxon>Alteromonadales</taxon>
        <taxon>Pseudoalteromonadaceae</taxon>
        <taxon>Pseudoalteromonas</taxon>
    </lineage>
</organism>
<name>A0A1S1N8M6_9GAMM</name>
<dbReference type="STRING" id="327939.BIW53_08105"/>
<reference evidence="1 2" key="1">
    <citation type="submission" date="2016-10" db="EMBL/GenBank/DDBJ databases">
        <title>Pseudoalteromonas amylolytica sp. nov., isolated from the surface seawater.</title>
        <authorList>
            <person name="Wu Y.-H."/>
            <person name="Cheng H."/>
            <person name="Jin X.-B."/>
            <person name="Wang C.-S."/>
            <person name="Xu X.-W."/>
        </authorList>
    </citation>
    <scope>NUCLEOTIDE SEQUENCE [LARGE SCALE GENOMIC DNA]</scope>
    <source>
        <strain evidence="1 2">JCM 12483</strain>
    </source>
</reference>
<dbReference type="AlphaFoldDB" id="A0A1S1N8M6"/>
<evidence type="ECO:0000313" key="1">
    <source>
        <dbReference type="EMBL" id="OHU95782.1"/>
    </source>
</evidence>
<comment type="caution">
    <text evidence="1">The sequence shown here is derived from an EMBL/GenBank/DDBJ whole genome shotgun (WGS) entry which is preliminary data.</text>
</comment>
<accession>A0A1S1N8M6</accession>
<dbReference type="Proteomes" id="UP000180253">
    <property type="component" value="Unassembled WGS sequence"/>
</dbReference>
<gene>
    <name evidence="1" type="ORF">BIW53_08105</name>
</gene>
<proteinExistence type="predicted"/>
<evidence type="ECO:0000313" key="2">
    <source>
        <dbReference type="Proteomes" id="UP000180253"/>
    </source>
</evidence>
<sequence length="437" mass="50256">MYTVIYGINETTTLFLNSRFNKGSNIFACTKGGESYQGEPSLSLEQLVKMNRNEIDRVVICSEFVAEISANLINNGFTLEQLYFFDYHKKIPVPLTDISLSSVSKNNTLYAFYDLSFNLPCYDVTVFCVLAELKRKSLGLDHIHFVVVPSRSEQGGHLGSATYFSSVDYQWRIDKILRGNFECIPSCAGISVLPLREDAQPLTKNKHLFPADYTLEYRDKTLATSDLPRTRVTNHDFCSFSAPSNATVLVNNFVQRLLKGRKLITLTLREYAYSPERNSNLKEWAKFLATLNNQEYLIVVIRDTYHSFDKEPEEFADLDVHYMPAASLDFALRVAFYQTAFVNFSVNNGPTLVLNFIKDCRYINFIWTNEKNPAISPSLFKKLGIPIGEQYWFRQNELQHLVWENDSFEAIDQAFEHFLTLHEKHYLSSNEANHVSE</sequence>
<dbReference type="EMBL" id="MNAN01000028">
    <property type="protein sequence ID" value="OHU95782.1"/>
    <property type="molecule type" value="Genomic_DNA"/>
</dbReference>
<keyword evidence="2" id="KW-1185">Reference proteome</keyword>